<keyword evidence="7" id="KW-1185">Reference proteome</keyword>
<keyword evidence="2" id="KW-0805">Transcription regulation</keyword>
<evidence type="ECO:0000256" key="4">
    <source>
        <dbReference type="ARBA" id="ARBA00023163"/>
    </source>
</evidence>
<evidence type="ECO:0000256" key="3">
    <source>
        <dbReference type="ARBA" id="ARBA00023125"/>
    </source>
</evidence>
<organism evidence="6 7">
    <name type="scientific">Pollutimonas thiosulfatoxidans</name>
    <dbReference type="NCBI Taxonomy" id="2028345"/>
    <lineage>
        <taxon>Bacteria</taxon>
        <taxon>Pseudomonadati</taxon>
        <taxon>Pseudomonadota</taxon>
        <taxon>Betaproteobacteria</taxon>
        <taxon>Burkholderiales</taxon>
        <taxon>Alcaligenaceae</taxon>
        <taxon>Pollutimonas</taxon>
    </lineage>
</organism>
<name>A0A410GFP0_9BURK</name>
<evidence type="ECO:0000256" key="2">
    <source>
        <dbReference type="ARBA" id="ARBA00023015"/>
    </source>
</evidence>
<dbReference type="AlphaFoldDB" id="A0A410GFP0"/>
<dbReference type="InterPro" id="IPR036390">
    <property type="entry name" value="WH_DNA-bd_sf"/>
</dbReference>
<protein>
    <submittedName>
        <fullName evidence="6">LysR family transcriptional regulator</fullName>
    </submittedName>
</protein>
<dbReference type="Proteomes" id="UP000283474">
    <property type="component" value="Chromosome"/>
</dbReference>
<dbReference type="SUPFAM" id="SSF53850">
    <property type="entry name" value="Periplasmic binding protein-like II"/>
    <property type="match status" value="1"/>
</dbReference>
<dbReference type="InterPro" id="IPR000847">
    <property type="entry name" value="LysR_HTH_N"/>
</dbReference>
<dbReference type="InterPro" id="IPR036388">
    <property type="entry name" value="WH-like_DNA-bd_sf"/>
</dbReference>
<sequence length="296" mass="32334">MSNYDLTDLKIFLAVAQEGNIKRGAERSYLAPSSVSLRIKNLEEAIGASLLTRGARGVTLTPAGQVFVEHASRCVAQLNQMHADLSPYAQGVTGHLTLFANNNALSSFLPDDLATFFKLYPTVRVTLEERMSHDIVAAVASGRADVGIVALDTTHPGLELLPYRVDRLVLLAPLKSRIAREKSVSFSRCIAEPFISLQSGAALHTYLVNQAMALGKRLDIRVQVSGFRAISRLVASGAGVGVVPRTALERTDTERLAVIELTDDWSYRNLQICCQPHTPQQNVFARSLIEILRKPS</sequence>
<dbReference type="PANTHER" id="PTHR30419:SF2">
    <property type="entry name" value="LYSR FAMILY TRANSCRIPTIONAL REGULATOR"/>
    <property type="match status" value="1"/>
</dbReference>
<dbReference type="PROSITE" id="PS50931">
    <property type="entry name" value="HTH_LYSR"/>
    <property type="match status" value="1"/>
</dbReference>
<evidence type="ECO:0000313" key="6">
    <source>
        <dbReference type="EMBL" id="QAA95065.1"/>
    </source>
</evidence>
<dbReference type="GO" id="GO:0005829">
    <property type="term" value="C:cytosol"/>
    <property type="evidence" value="ECO:0007669"/>
    <property type="project" value="TreeGrafter"/>
</dbReference>
<gene>
    <name evidence="6" type="ORF">CKA81_15250</name>
</gene>
<evidence type="ECO:0000259" key="5">
    <source>
        <dbReference type="PROSITE" id="PS50931"/>
    </source>
</evidence>
<dbReference type="Pfam" id="PF00126">
    <property type="entry name" value="HTH_1"/>
    <property type="match status" value="1"/>
</dbReference>
<dbReference type="FunFam" id="1.10.10.10:FF:000001">
    <property type="entry name" value="LysR family transcriptional regulator"/>
    <property type="match status" value="1"/>
</dbReference>
<dbReference type="CDD" id="cd08421">
    <property type="entry name" value="PBP2_LTTR_like_1"/>
    <property type="match status" value="1"/>
</dbReference>
<evidence type="ECO:0000313" key="7">
    <source>
        <dbReference type="Proteomes" id="UP000283474"/>
    </source>
</evidence>
<dbReference type="GO" id="GO:0003677">
    <property type="term" value="F:DNA binding"/>
    <property type="evidence" value="ECO:0007669"/>
    <property type="project" value="UniProtKB-KW"/>
</dbReference>
<dbReference type="KEGG" id="pus:CKA81_15250"/>
<feature type="domain" description="HTH lysR-type" evidence="5">
    <location>
        <begin position="4"/>
        <end position="61"/>
    </location>
</feature>
<comment type="similarity">
    <text evidence="1">Belongs to the LysR transcriptional regulatory family.</text>
</comment>
<dbReference type="GO" id="GO:0003700">
    <property type="term" value="F:DNA-binding transcription factor activity"/>
    <property type="evidence" value="ECO:0007669"/>
    <property type="project" value="InterPro"/>
</dbReference>
<reference evidence="6 7" key="1">
    <citation type="submission" date="2017-08" db="EMBL/GenBank/DDBJ databases">
        <authorList>
            <person name="Park S.-J."/>
            <person name="Kim H."/>
        </authorList>
    </citation>
    <scope>NUCLEOTIDE SEQUENCE [LARGE SCALE GENOMIC DNA]</scope>
    <source>
        <strain evidence="7">ye3</strain>
    </source>
</reference>
<evidence type="ECO:0000256" key="1">
    <source>
        <dbReference type="ARBA" id="ARBA00009437"/>
    </source>
</evidence>
<dbReference type="PANTHER" id="PTHR30419">
    <property type="entry name" value="HTH-TYPE TRANSCRIPTIONAL REGULATOR YBHD"/>
    <property type="match status" value="1"/>
</dbReference>
<dbReference type="InterPro" id="IPR005119">
    <property type="entry name" value="LysR_subst-bd"/>
</dbReference>
<accession>A0A410GFP0</accession>
<keyword evidence="3" id="KW-0238">DNA-binding</keyword>
<keyword evidence="4" id="KW-0804">Transcription</keyword>
<dbReference type="Gene3D" id="3.40.190.290">
    <property type="match status" value="1"/>
</dbReference>
<dbReference type="OrthoDB" id="9785974at2"/>
<dbReference type="RefSeq" id="WP_128356054.1">
    <property type="nucleotide sequence ID" value="NZ_CP022987.1"/>
</dbReference>
<dbReference type="Gene3D" id="1.10.10.10">
    <property type="entry name" value="Winged helix-like DNA-binding domain superfamily/Winged helix DNA-binding domain"/>
    <property type="match status" value="1"/>
</dbReference>
<dbReference type="Pfam" id="PF03466">
    <property type="entry name" value="LysR_substrate"/>
    <property type="match status" value="1"/>
</dbReference>
<dbReference type="SUPFAM" id="SSF46785">
    <property type="entry name" value="Winged helix' DNA-binding domain"/>
    <property type="match status" value="1"/>
</dbReference>
<dbReference type="InterPro" id="IPR050950">
    <property type="entry name" value="HTH-type_LysR_regulators"/>
</dbReference>
<dbReference type="EMBL" id="CP022987">
    <property type="protein sequence ID" value="QAA95065.1"/>
    <property type="molecule type" value="Genomic_DNA"/>
</dbReference>
<proteinExistence type="inferred from homology"/>